<dbReference type="Proteomes" id="UP000054270">
    <property type="component" value="Unassembled WGS sequence"/>
</dbReference>
<protein>
    <submittedName>
        <fullName evidence="1">Uncharacterized protein</fullName>
    </submittedName>
</protein>
<organism evidence="1 2">
    <name type="scientific">Hypholoma sublateritium (strain FD-334 SS-4)</name>
    <dbReference type="NCBI Taxonomy" id="945553"/>
    <lineage>
        <taxon>Eukaryota</taxon>
        <taxon>Fungi</taxon>
        <taxon>Dikarya</taxon>
        <taxon>Basidiomycota</taxon>
        <taxon>Agaricomycotina</taxon>
        <taxon>Agaricomycetes</taxon>
        <taxon>Agaricomycetidae</taxon>
        <taxon>Agaricales</taxon>
        <taxon>Agaricineae</taxon>
        <taxon>Strophariaceae</taxon>
        <taxon>Hypholoma</taxon>
    </lineage>
</organism>
<gene>
    <name evidence="1" type="ORF">HYPSUDRAFT_816619</name>
</gene>
<evidence type="ECO:0000313" key="1">
    <source>
        <dbReference type="EMBL" id="KJA20328.1"/>
    </source>
</evidence>
<sequence length="184" mass="20016">MHKAKKGPLYAVSGAAAVVRGILLNQTRRRRRCCDAGTRNPRPTENIEYCRKQIFTPIQSSSVCVLCCCGRESTSRLDIGKSSTTGTVHYLDGFRRPCTSDEGAFSKQLIDSLVGFGLLMRSKKSRTCRGYTRKWAGVPGIGNDSEGSLLLHARVLQTGGLTCSSRRGVGTRADALHLLDPVRG</sequence>
<dbReference type="EMBL" id="KN817568">
    <property type="protein sequence ID" value="KJA20328.1"/>
    <property type="molecule type" value="Genomic_DNA"/>
</dbReference>
<proteinExistence type="predicted"/>
<keyword evidence="2" id="KW-1185">Reference proteome</keyword>
<name>A0A0D2MAE1_HYPSF</name>
<accession>A0A0D2MAE1</accession>
<dbReference type="AlphaFoldDB" id="A0A0D2MAE1"/>
<evidence type="ECO:0000313" key="2">
    <source>
        <dbReference type="Proteomes" id="UP000054270"/>
    </source>
</evidence>
<reference evidence="2" key="1">
    <citation type="submission" date="2014-04" db="EMBL/GenBank/DDBJ databases">
        <title>Evolutionary Origins and Diversification of the Mycorrhizal Mutualists.</title>
        <authorList>
            <consortium name="DOE Joint Genome Institute"/>
            <consortium name="Mycorrhizal Genomics Consortium"/>
            <person name="Kohler A."/>
            <person name="Kuo A."/>
            <person name="Nagy L.G."/>
            <person name="Floudas D."/>
            <person name="Copeland A."/>
            <person name="Barry K.W."/>
            <person name="Cichocki N."/>
            <person name="Veneault-Fourrey C."/>
            <person name="LaButti K."/>
            <person name="Lindquist E.A."/>
            <person name="Lipzen A."/>
            <person name="Lundell T."/>
            <person name="Morin E."/>
            <person name="Murat C."/>
            <person name="Riley R."/>
            <person name="Ohm R."/>
            <person name="Sun H."/>
            <person name="Tunlid A."/>
            <person name="Henrissat B."/>
            <person name="Grigoriev I.V."/>
            <person name="Hibbett D.S."/>
            <person name="Martin F."/>
        </authorList>
    </citation>
    <scope>NUCLEOTIDE SEQUENCE [LARGE SCALE GENOMIC DNA]</scope>
    <source>
        <strain evidence="2">FD-334 SS-4</strain>
    </source>
</reference>